<reference evidence="1 2" key="1">
    <citation type="submission" date="2007-03" db="EMBL/GenBank/DDBJ databases">
        <title>Complete sequence of plasmid pBVIE01 of Burkholderia vietnamiensis G4.</title>
        <authorList>
            <consortium name="US DOE Joint Genome Institute"/>
            <person name="Copeland A."/>
            <person name="Lucas S."/>
            <person name="Lapidus A."/>
            <person name="Barry K."/>
            <person name="Detter J.C."/>
            <person name="Glavina del Rio T."/>
            <person name="Hammon N."/>
            <person name="Israni S."/>
            <person name="Dalin E."/>
            <person name="Tice H."/>
            <person name="Pitluck S."/>
            <person name="Chain P."/>
            <person name="Malfatti S."/>
            <person name="Shin M."/>
            <person name="Vergez L."/>
            <person name="Schmutz J."/>
            <person name="Larimer F."/>
            <person name="Land M."/>
            <person name="Hauser L."/>
            <person name="Kyrpides N."/>
            <person name="Tiedje J."/>
            <person name="Richardson P."/>
        </authorList>
    </citation>
    <scope>NUCLEOTIDE SEQUENCE [LARGE SCALE GENOMIC DNA]</scope>
    <source>
        <strain evidence="2">G4 / LMG 22486</strain>
        <plasmid evidence="1 2">pBVIE01</plasmid>
    </source>
</reference>
<gene>
    <name evidence="1" type="ordered locus">Bcep1808_6936</name>
</gene>
<name>A4JU70_BURVG</name>
<proteinExistence type="predicted"/>
<evidence type="ECO:0000313" key="2">
    <source>
        <dbReference type="Proteomes" id="UP000002287"/>
    </source>
</evidence>
<dbReference type="AlphaFoldDB" id="A4JU70"/>
<sequence>MSTFVWTRPGFFQSGAIQMKYEVMLSGFNGATDETDDRILWISSEMSPDQLELWLRGNNLLLAGRSGVVWACGPLPASFPTEFDLPRDAAAFEQLIRERVGVETMTECEFRALIEEVKRRELSVSQGQGSAENDARLLVLRDLLGRAPWSIHVHSGRSVPAVTGLGGWVRTDTERAVQYDAEGRKLAVRFGPEICTFAELAERLHRAEKGDDVPILMSAFGCDYDGACDLVFGDQHTVALDALDRAANGCM</sequence>
<organism evidence="1 2">
    <name type="scientific">Burkholderia vietnamiensis (strain G4 / LMG 22486)</name>
    <name type="common">Burkholderia cepacia (strain R1808)</name>
    <dbReference type="NCBI Taxonomy" id="269482"/>
    <lineage>
        <taxon>Bacteria</taxon>
        <taxon>Pseudomonadati</taxon>
        <taxon>Pseudomonadota</taxon>
        <taxon>Betaproteobacteria</taxon>
        <taxon>Burkholderiales</taxon>
        <taxon>Burkholderiaceae</taxon>
        <taxon>Burkholderia</taxon>
        <taxon>Burkholderia cepacia complex</taxon>
    </lineage>
</organism>
<geneLocation type="plasmid" evidence="1 2">
    <name>pBVIE01</name>
</geneLocation>
<keyword evidence="1" id="KW-0614">Plasmid</keyword>
<accession>A4JU70</accession>
<dbReference type="KEGG" id="bvi:Bcep1808_6936"/>
<protein>
    <submittedName>
        <fullName evidence="1">Uncharacterized protein</fullName>
    </submittedName>
</protein>
<dbReference type="EMBL" id="CP000617">
    <property type="protein sequence ID" value="ABO59823.1"/>
    <property type="molecule type" value="Genomic_DNA"/>
</dbReference>
<dbReference type="Proteomes" id="UP000002287">
    <property type="component" value="Plasmid pBVIE01"/>
</dbReference>
<dbReference type="HOGENOM" id="CLU_1105509_0_0_4"/>
<evidence type="ECO:0000313" key="1">
    <source>
        <dbReference type="EMBL" id="ABO59823.1"/>
    </source>
</evidence>